<evidence type="ECO:0000259" key="1">
    <source>
        <dbReference type="Pfam" id="PF13391"/>
    </source>
</evidence>
<dbReference type="Pfam" id="PF13391">
    <property type="entry name" value="HNH_2"/>
    <property type="match status" value="1"/>
</dbReference>
<evidence type="ECO:0000313" key="2">
    <source>
        <dbReference type="EMBL" id="CCY77943.1"/>
    </source>
</evidence>
<gene>
    <name evidence="2" type="ORF">BN569_01033</name>
</gene>
<accession>R5LFM3</accession>
<dbReference type="InterPro" id="IPR003615">
    <property type="entry name" value="HNH_nuc"/>
</dbReference>
<dbReference type="EMBL" id="CAYU010000082">
    <property type="protein sequence ID" value="CCY77943.1"/>
    <property type="molecule type" value="Genomic_DNA"/>
</dbReference>
<dbReference type="AlphaFoldDB" id="R5LFM3"/>
<reference evidence="2" key="1">
    <citation type="submission" date="2012-11" db="EMBL/GenBank/DDBJ databases">
        <title>Dependencies among metagenomic species, viruses, plasmids and units of genetic variation.</title>
        <authorList>
            <person name="Nielsen H.B."/>
            <person name="Almeida M."/>
            <person name="Juncker A.S."/>
            <person name="Rasmussen S."/>
            <person name="Li J."/>
            <person name="Sunagawa S."/>
            <person name="Plichta D."/>
            <person name="Gautier L."/>
            <person name="Le Chatelier E."/>
            <person name="Peletier E."/>
            <person name="Bonde I."/>
            <person name="Nielsen T."/>
            <person name="Manichanh C."/>
            <person name="Arumugam M."/>
            <person name="Batto J."/>
            <person name="Santos M.B.Q.D."/>
            <person name="Blom N."/>
            <person name="Borruel N."/>
            <person name="Burgdorf K.S."/>
            <person name="Boumezbeur F."/>
            <person name="Casellas F."/>
            <person name="Dore J."/>
            <person name="Guarner F."/>
            <person name="Hansen T."/>
            <person name="Hildebrand F."/>
            <person name="Kaas R.S."/>
            <person name="Kennedy S."/>
            <person name="Kristiansen K."/>
            <person name="Kultima J.R."/>
            <person name="Leonard P."/>
            <person name="Levenez F."/>
            <person name="Lund O."/>
            <person name="Moumen B."/>
            <person name="Le Paslier D."/>
            <person name="Pons N."/>
            <person name="Pedersen O."/>
            <person name="Prifti E."/>
            <person name="Qin J."/>
            <person name="Raes J."/>
            <person name="Tap J."/>
            <person name="Tims S."/>
            <person name="Ussery D.W."/>
            <person name="Yamada T."/>
            <person name="MetaHit consortium"/>
            <person name="Renault P."/>
            <person name="Sicheritz-Ponten T."/>
            <person name="Bork P."/>
            <person name="Wang J."/>
            <person name="Brunak S."/>
            <person name="Ehrlich S.D."/>
        </authorList>
    </citation>
    <scope>NUCLEOTIDE SEQUENCE [LARGE SCALE GENOMIC DNA]</scope>
</reference>
<comment type="caution">
    <text evidence="2">The sequence shown here is derived from an EMBL/GenBank/DDBJ whole genome shotgun (WGS) entry which is preliminary data.</text>
</comment>
<name>R5LFM3_9FIRM</name>
<organism evidence="2 3">
    <name type="scientific">Eshraghiella crossota CAG:259</name>
    <dbReference type="NCBI Taxonomy" id="1263062"/>
    <lineage>
        <taxon>Bacteria</taxon>
        <taxon>Bacillati</taxon>
        <taxon>Bacillota</taxon>
        <taxon>Clostridia</taxon>
        <taxon>Lachnospirales</taxon>
        <taxon>Lachnospiraceae</taxon>
        <taxon>Eshraghiella</taxon>
    </lineage>
</organism>
<feature type="domain" description="HNH nuclease" evidence="1">
    <location>
        <begin position="67"/>
        <end position="119"/>
    </location>
</feature>
<sequence length="165" mass="19020">MNREIETVIDTAEQEDVLKAQLDNSVDEIDKEIETKQLQGEEREALIKVRVNQSAFRKLLMRRYTHCCLCDVDDKSLLVASHIKPWAKSSHAEKVDVNNGLLLCPNHDKLFDRGYISFDNGGHIVISDELSKNCAISMNIKNDMQIELSNDNIKYMEYHRNNVLK</sequence>
<evidence type="ECO:0000313" key="3">
    <source>
        <dbReference type="Proteomes" id="UP000018300"/>
    </source>
</evidence>
<protein>
    <recommendedName>
        <fullName evidence="1">HNH nuclease domain-containing protein</fullName>
    </recommendedName>
</protein>
<proteinExistence type="predicted"/>
<dbReference type="Proteomes" id="UP000018300">
    <property type="component" value="Unassembled WGS sequence"/>
</dbReference>